<dbReference type="EMBL" id="SSBS01000003">
    <property type="protein sequence ID" value="THF32639.1"/>
    <property type="molecule type" value="Genomic_DNA"/>
</dbReference>
<keyword evidence="1" id="KW-1133">Transmembrane helix</keyword>
<dbReference type="InterPro" id="IPR028098">
    <property type="entry name" value="Glyco_trans_4-like_N"/>
</dbReference>
<dbReference type="Proteomes" id="UP000310574">
    <property type="component" value="Unassembled WGS sequence"/>
</dbReference>
<keyword evidence="1" id="KW-0812">Transmembrane</keyword>
<evidence type="ECO:0000313" key="4">
    <source>
        <dbReference type="Proteomes" id="UP000310574"/>
    </source>
</evidence>
<dbReference type="Pfam" id="PF13579">
    <property type="entry name" value="Glyco_trans_4_4"/>
    <property type="match status" value="1"/>
</dbReference>
<evidence type="ECO:0000313" key="3">
    <source>
        <dbReference type="EMBL" id="THF32639.1"/>
    </source>
</evidence>
<dbReference type="PANTHER" id="PTHR12526">
    <property type="entry name" value="GLYCOSYLTRANSFERASE"/>
    <property type="match status" value="1"/>
</dbReference>
<gene>
    <name evidence="3" type="ORF">E5170_13425</name>
</gene>
<sequence>MKVLLWTQYFWPENFHINEVVAELVRQGADVTVLTGKPNYPDGEIFHGYRALGTQIDDFNGVEVIRLPLYPRGKNSAKGLILNYLSFILSGYLLAPWVLRGRQFDIVFVYAPSPLLQALPAIFVSWIKRARMVLWVQDIWPESLKATGFITNSKALRCVEWVVRYIYRYSDSILIQSQGFRDSVQRLCRNWSKVKFFPNSAPESVAGEGVQSFDCSPLVEHFSVVFAGNIGIAQSCDTIVGAAKILRNYKKIRFFLVGSGSMEQSVTQMIQDEQLENIELPGRVSSEEMPNVYAASSVLLLTLSADPIFALTIPSKFQSYLAAGKPIIASCNGQTAAMVVEAGAGLSCAAQNADELAEAVLTLYRTDRNRLAEMGTRGRALFLDHFGLFGRVSQLIDHFEAVLKKTTR</sequence>
<keyword evidence="1" id="KW-0472">Membrane</keyword>
<proteinExistence type="predicted"/>
<reference evidence="3 4" key="1">
    <citation type="submission" date="2019-04" db="EMBL/GenBank/DDBJ databases">
        <title>Draft genome sequence of Pseudomonas sp. M7D1 isolated from rhizosphere of plant the flowery desert.</title>
        <authorList>
            <person name="Poblete-Morales M."/>
            <person name="Plaza N."/>
            <person name="Corsini G."/>
            <person name="Silva E."/>
        </authorList>
    </citation>
    <scope>NUCLEOTIDE SEQUENCE [LARGE SCALE GENOMIC DNA]</scope>
    <source>
        <strain evidence="3 4">M7D1</strain>
    </source>
</reference>
<dbReference type="RefSeq" id="WP_136492978.1">
    <property type="nucleotide sequence ID" value="NZ_CP077081.1"/>
</dbReference>
<dbReference type="CDD" id="cd03794">
    <property type="entry name" value="GT4_WbuB-like"/>
    <property type="match status" value="1"/>
</dbReference>
<dbReference type="AlphaFoldDB" id="A0AAQ2I1I0"/>
<feature type="domain" description="Glycosyltransferase subfamily 4-like N-terminal" evidence="2">
    <location>
        <begin position="16"/>
        <end position="199"/>
    </location>
</feature>
<dbReference type="GO" id="GO:0016757">
    <property type="term" value="F:glycosyltransferase activity"/>
    <property type="evidence" value="ECO:0007669"/>
    <property type="project" value="UniProtKB-ARBA"/>
</dbReference>
<evidence type="ECO:0000256" key="1">
    <source>
        <dbReference type="SAM" id="Phobius"/>
    </source>
</evidence>
<feature type="transmembrane region" description="Helical" evidence="1">
    <location>
        <begin position="80"/>
        <end position="100"/>
    </location>
</feature>
<accession>A0AAQ2I1I0</accession>
<name>A0AAQ2I1I0_9PSED</name>
<dbReference type="Pfam" id="PF13692">
    <property type="entry name" value="Glyco_trans_1_4"/>
    <property type="match status" value="1"/>
</dbReference>
<dbReference type="PANTHER" id="PTHR12526:SF622">
    <property type="entry name" value="GLYCOSYLTRANSFERASE (GROUP I)"/>
    <property type="match status" value="1"/>
</dbReference>
<evidence type="ECO:0000259" key="2">
    <source>
        <dbReference type="Pfam" id="PF13579"/>
    </source>
</evidence>
<organism evidence="3 4">
    <name type="scientific">Pseudomonas atacamensis</name>
    <dbReference type="NCBI Taxonomy" id="2565368"/>
    <lineage>
        <taxon>Bacteria</taxon>
        <taxon>Pseudomonadati</taxon>
        <taxon>Pseudomonadota</taxon>
        <taxon>Gammaproteobacteria</taxon>
        <taxon>Pseudomonadales</taxon>
        <taxon>Pseudomonadaceae</taxon>
        <taxon>Pseudomonas</taxon>
    </lineage>
</organism>
<dbReference type="SUPFAM" id="SSF53756">
    <property type="entry name" value="UDP-Glycosyltransferase/glycogen phosphorylase"/>
    <property type="match status" value="1"/>
</dbReference>
<dbReference type="Gene3D" id="3.40.50.2000">
    <property type="entry name" value="Glycogen Phosphorylase B"/>
    <property type="match status" value="2"/>
</dbReference>
<protein>
    <submittedName>
        <fullName evidence="3">Glycosyltransferase WbuB</fullName>
    </submittedName>
</protein>
<comment type="caution">
    <text evidence="3">The sequence shown here is derived from an EMBL/GenBank/DDBJ whole genome shotgun (WGS) entry which is preliminary data.</text>
</comment>